<evidence type="ECO:0000313" key="3">
    <source>
        <dbReference type="Proteomes" id="UP000035680"/>
    </source>
</evidence>
<dbReference type="Proteomes" id="UP000035680">
    <property type="component" value="Unassembled WGS sequence"/>
</dbReference>
<dbReference type="InterPro" id="IPR041588">
    <property type="entry name" value="Integrase_H2C2"/>
</dbReference>
<evidence type="ECO:0000256" key="1">
    <source>
        <dbReference type="SAM" id="MobiDB-lite"/>
    </source>
</evidence>
<organism evidence="3 4">
    <name type="scientific">Strongyloides venezuelensis</name>
    <name type="common">Threadworm</name>
    <dbReference type="NCBI Taxonomy" id="75913"/>
    <lineage>
        <taxon>Eukaryota</taxon>
        <taxon>Metazoa</taxon>
        <taxon>Ecdysozoa</taxon>
        <taxon>Nematoda</taxon>
        <taxon>Chromadorea</taxon>
        <taxon>Rhabditida</taxon>
        <taxon>Tylenchina</taxon>
        <taxon>Panagrolaimomorpha</taxon>
        <taxon>Strongyloidoidea</taxon>
        <taxon>Strongyloididae</taxon>
        <taxon>Strongyloides</taxon>
    </lineage>
</organism>
<reference evidence="3" key="1">
    <citation type="submission" date="2014-07" db="EMBL/GenBank/DDBJ databases">
        <authorList>
            <person name="Martin A.A"/>
            <person name="De Silva N."/>
        </authorList>
    </citation>
    <scope>NUCLEOTIDE SEQUENCE</scope>
</reference>
<feature type="region of interest" description="Disordered" evidence="1">
    <location>
        <begin position="25"/>
        <end position="45"/>
    </location>
</feature>
<dbReference type="Gene3D" id="1.10.340.70">
    <property type="match status" value="1"/>
</dbReference>
<evidence type="ECO:0000259" key="2">
    <source>
        <dbReference type="Pfam" id="PF17921"/>
    </source>
</evidence>
<evidence type="ECO:0000313" key="4">
    <source>
        <dbReference type="WBParaSite" id="SVE_1062800.1"/>
    </source>
</evidence>
<protein>
    <submittedName>
        <fullName evidence="4">Integrase_H2C2 domain-containing protein</fullName>
    </submittedName>
</protein>
<sequence>MELRNGKMVLIDEVMNSSMREDFKNVNEINDRDDDKSPISNNATKNRQTNNIVDKLWIFTGISKSKFGSEWNTDKCDDNKNMNVIFSQLNTQNIKPYDPKEPYELYQAKIENCFEIVDTLYETRRTMLSNLLEGQVLQDVLERTNQGRLLNYEELVNYLKQTNDGQTSIIEAKLEIDELVLKEVDQIHYVGVEPIKPVIFEVKRQSIERTKKIIADDLGRNVYINNLEHDELLYIQEIFSGNLQNKSLIKGYQLDDPEIMEVLNSDDKKLNGVKLMDCGELVIAQVTQKHRDVIEVLVVPSNKVNELLNLSYNLSGHVNKEKLFRELIQKAYFKNMRKKIAEFVEKCEICQKRQRTYPKPLQFKPVLYDASLESICMNDMCPLKSEKNKHI</sequence>
<feature type="compositionally biased region" description="Basic and acidic residues" evidence="1">
    <location>
        <begin position="25"/>
        <end position="37"/>
    </location>
</feature>
<name>A0A0K0FNP8_STRVS</name>
<dbReference type="WBParaSite" id="SVE_1062800.1">
    <property type="protein sequence ID" value="SVE_1062800.1"/>
    <property type="gene ID" value="SVE_1062800"/>
</dbReference>
<feature type="domain" description="Integrase zinc-binding" evidence="2">
    <location>
        <begin position="299"/>
        <end position="355"/>
    </location>
</feature>
<dbReference type="Pfam" id="PF17921">
    <property type="entry name" value="Integrase_H2C2"/>
    <property type="match status" value="1"/>
</dbReference>
<accession>A0A0K0FNP8</accession>
<proteinExistence type="predicted"/>
<dbReference type="AlphaFoldDB" id="A0A0K0FNP8"/>
<reference evidence="4" key="2">
    <citation type="submission" date="2015-08" db="UniProtKB">
        <authorList>
            <consortium name="WormBaseParasite"/>
        </authorList>
    </citation>
    <scope>IDENTIFICATION</scope>
</reference>
<keyword evidence="3" id="KW-1185">Reference proteome</keyword>